<dbReference type="InterPro" id="IPR001841">
    <property type="entry name" value="Znf_RING"/>
</dbReference>
<dbReference type="AlphaFoldDB" id="A0A1Y1WZ81"/>
<reference evidence="8 9" key="2">
    <citation type="submission" date="2016-08" db="EMBL/GenBank/DDBJ databases">
        <title>Pervasive Adenine N6-methylation of Active Genes in Fungi.</title>
        <authorList>
            <consortium name="DOE Joint Genome Institute"/>
            <person name="Mondo S.J."/>
            <person name="Dannebaum R.O."/>
            <person name="Kuo R.C."/>
            <person name="Labutti K."/>
            <person name="Haridas S."/>
            <person name="Kuo A."/>
            <person name="Salamov A."/>
            <person name="Ahrendt S.R."/>
            <person name="Lipzen A."/>
            <person name="Sullivan W."/>
            <person name="Andreopoulos W.B."/>
            <person name="Clum A."/>
            <person name="Lindquist E."/>
            <person name="Daum C."/>
            <person name="Ramamoorthy G.K."/>
            <person name="Gryganskyi A."/>
            <person name="Culley D."/>
            <person name="Magnuson J.K."/>
            <person name="James T.Y."/>
            <person name="O'Malley M.A."/>
            <person name="Stajich J.E."/>
            <person name="Spatafora J.W."/>
            <person name="Visel A."/>
            <person name="Grigoriev I.V."/>
        </authorList>
    </citation>
    <scope>NUCLEOTIDE SEQUENCE [LARGE SCALE GENOMIC DNA]</scope>
    <source>
        <strain evidence="8 9">S4</strain>
    </source>
</reference>
<evidence type="ECO:0000256" key="5">
    <source>
        <dbReference type="PROSITE-ProRule" id="PRU00723"/>
    </source>
</evidence>
<dbReference type="OrthoDB" id="250836at2759"/>
<dbReference type="InterPro" id="IPR013083">
    <property type="entry name" value="Znf_RING/FYVE/PHD"/>
</dbReference>
<accession>A0A1Y1WZ81</accession>
<dbReference type="PROSITE" id="PS00518">
    <property type="entry name" value="ZF_RING_1"/>
    <property type="match status" value="1"/>
</dbReference>
<feature type="domain" description="C3H1-type" evidence="7">
    <location>
        <begin position="482"/>
        <end position="515"/>
    </location>
</feature>
<dbReference type="PANTHER" id="PTHR11224:SF10">
    <property type="entry name" value="IP09428P-RELATED"/>
    <property type="match status" value="1"/>
</dbReference>
<evidence type="ECO:0000259" key="6">
    <source>
        <dbReference type="PROSITE" id="PS50089"/>
    </source>
</evidence>
<organism evidence="8 9">
    <name type="scientific">Anaeromyces robustus</name>
    <dbReference type="NCBI Taxonomy" id="1754192"/>
    <lineage>
        <taxon>Eukaryota</taxon>
        <taxon>Fungi</taxon>
        <taxon>Fungi incertae sedis</taxon>
        <taxon>Chytridiomycota</taxon>
        <taxon>Chytridiomycota incertae sedis</taxon>
        <taxon>Neocallimastigomycetes</taxon>
        <taxon>Neocallimastigales</taxon>
        <taxon>Neocallimastigaceae</taxon>
        <taxon>Anaeromyces</taxon>
    </lineage>
</organism>
<dbReference type="InterPro" id="IPR045072">
    <property type="entry name" value="MKRN-like"/>
</dbReference>
<keyword evidence="1" id="KW-0808">Transferase</keyword>
<keyword evidence="4 5" id="KW-0862">Zinc</keyword>
<evidence type="ECO:0000313" key="9">
    <source>
        <dbReference type="Proteomes" id="UP000193944"/>
    </source>
</evidence>
<keyword evidence="2 5" id="KW-0479">Metal-binding</keyword>
<keyword evidence="9" id="KW-1185">Reference proteome</keyword>
<dbReference type="PROSITE" id="PS50089">
    <property type="entry name" value="ZF_RING_2"/>
    <property type="match status" value="1"/>
</dbReference>
<feature type="zinc finger region" description="C3H1-type" evidence="5">
    <location>
        <begin position="482"/>
        <end position="515"/>
    </location>
</feature>
<dbReference type="InterPro" id="IPR018957">
    <property type="entry name" value="Znf_C3HC4_RING-type"/>
</dbReference>
<gene>
    <name evidence="8" type="ORF">BCR32DRAFT_301487</name>
</gene>
<dbReference type="PANTHER" id="PTHR11224">
    <property type="entry name" value="MAKORIN-RELATED"/>
    <property type="match status" value="1"/>
</dbReference>
<evidence type="ECO:0000256" key="2">
    <source>
        <dbReference type="ARBA" id="ARBA00022723"/>
    </source>
</evidence>
<protein>
    <submittedName>
        <fullName evidence="8">Uncharacterized protein</fullName>
    </submittedName>
</protein>
<dbReference type="InterPro" id="IPR000571">
    <property type="entry name" value="Znf_CCCH"/>
</dbReference>
<dbReference type="STRING" id="1754192.A0A1Y1WZ81"/>
<evidence type="ECO:0000256" key="4">
    <source>
        <dbReference type="ARBA" id="ARBA00022833"/>
    </source>
</evidence>
<dbReference type="Proteomes" id="UP000193944">
    <property type="component" value="Unassembled WGS sequence"/>
</dbReference>
<dbReference type="GO" id="GO:0000209">
    <property type="term" value="P:protein polyubiquitination"/>
    <property type="evidence" value="ECO:0007669"/>
    <property type="project" value="InterPro"/>
</dbReference>
<proteinExistence type="predicted"/>
<evidence type="ECO:0000313" key="8">
    <source>
        <dbReference type="EMBL" id="ORX78705.1"/>
    </source>
</evidence>
<feature type="domain" description="RING-type" evidence="6">
    <location>
        <begin position="423"/>
        <end position="453"/>
    </location>
</feature>
<dbReference type="SUPFAM" id="SSF57850">
    <property type="entry name" value="RING/U-box"/>
    <property type="match status" value="1"/>
</dbReference>
<dbReference type="Gene3D" id="3.30.40.10">
    <property type="entry name" value="Zinc/RING finger domain, C3HC4 (zinc finger)"/>
    <property type="match status" value="1"/>
</dbReference>
<comment type="caution">
    <text evidence="8">The sequence shown here is derived from an EMBL/GenBank/DDBJ whole genome shotgun (WGS) entry which is preliminary data.</text>
</comment>
<dbReference type="Pfam" id="PF00097">
    <property type="entry name" value="zf-C3HC4"/>
    <property type="match status" value="1"/>
</dbReference>
<name>A0A1Y1WZ81_9FUNG</name>
<evidence type="ECO:0000256" key="3">
    <source>
        <dbReference type="ARBA" id="ARBA00022771"/>
    </source>
</evidence>
<evidence type="ECO:0000256" key="1">
    <source>
        <dbReference type="ARBA" id="ARBA00022679"/>
    </source>
</evidence>
<reference evidence="8 9" key="1">
    <citation type="submission" date="2016-08" db="EMBL/GenBank/DDBJ databases">
        <title>A Parts List for Fungal Cellulosomes Revealed by Comparative Genomics.</title>
        <authorList>
            <consortium name="DOE Joint Genome Institute"/>
            <person name="Haitjema C.H."/>
            <person name="Gilmore S.P."/>
            <person name="Henske J.K."/>
            <person name="Solomon K.V."/>
            <person name="De Groot R."/>
            <person name="Kuo A."/>
            <person name="Mondo S.J."/>
            <person name="Salamov A.A."/>
            <person name="Labutti K."/>
            <person name="Zhao Z."/>
            <person name="Chiniquy J."/>
            <person name="Barry K."/>
            <person name="Brewer H.M."/>
            <person name="Purvine S.O."/>
            <person name="Wright A.T."/>
            <person name="Boxma B."/>
            <person name="Van Alen T."/>
            <person name="Hackstein J.H."/>
            <person name="Baker S.E."/>
            <person name="Grigoriev I.V."/>
            <person name="O'Malley M.A."/>
        </authorList>
    </citation>
    <scope>NUCLEOTIDE SEQUENCE [LARGE SCALE GENOMIC DNA]</scope>
    <source>
        <strain evidence="8 9">S4</strain>
    </source>
</reference>
<dbReference type="GO" id="GO:0061630">
    <property type="term" value="F:ubiquitin protein ligase activity"/>
    <property type="evidence" value="ECO:0007669"/>
    <property type="project" value="InterPro"/>
</dbReference>
<dbReference type="GO" id="GO:0008270">
    <property type="term" value="F:zinc ion binding"/>
    <property type="evidence" value="ECO:0007669"/>
    <property type="project" value="UniProtKB-KW"/>
</dbReference>
<keyword evidence="3 5" id="KW-0863">Zinc-finger</keyword>
<dbReference type="EMBL" id="MCFG01000200">
    <property type="protein sequence ID" value="ORX78705.1"/>
    <property type="molecule type" value="Genomic_DNA"/>
</dbReference>
<evidence type="ECO:0000259" key="7">
    <source>
        <dbReference type="PROSITE" id="PS50103"/>
    </source>
</evidence>
<dbReference type="InterPro" id="IPR017907">
    <property type="entry name" value="Znf_RING_CS"/>
</dbReference>
<dbReference type="PROSITE" id="PS50103">
    <property type="entry name" value="ZF_C3H1"/>
    <property type="match status" value="1"/>
</dbReference>
<sequence length="621" mass="72456">MAKTTNSLPTNGFSLEINDDFNKNNTTNNLKKPLNLPSPFLNCKDPLDNLFSKNNNNNNIIKLSGNSIPNDKWLNIAHTVKEDELNLQFPENENQFKVSSENVSSLFHFSPRMNQNNFLELINPTKKTNETLTKQNQKMNDSVHNFNKCIYHSENIKNPDLKDDQKMNDSVHNLNNYIYHSENLKNHDLKDENLTFKFFNDFNENKSLNHFNLLLTSVKERNLNGGFKNTDAFTSTFSTNHASNNMMKIKNHLIFNNSNTLHYNSICKNQIQLYNDNNYSNHLNEKINTFTLNETNDHYNYDIYNGGKNIKMNKDISLNRLLFNDYKIGENSNSIRTANSLYINNSIKSNTATVATSTTDVAIMATTPQEFLSNKFLNNKANDMLSSRILQEPKLEDESKKDIKKEEEEEEEYYIYKSSTADCDHVFCLDCIKVWRRTDSLSRELTRKCPVCQKISLHFIPSDIYCHKGPLKSHIIERFRTRCSRIPCRFYEKRGPNNSHNCPFGNECLFLHRNPDGTNEKLKNLKIDSLIKNNCTPVNINNSNSFIQNTILQHDNLDFPLTPNENNYFLMNSQKKKEDCFQNKSTNNLSYYYYLYNKKNKDNEKIQLNSYTNIKKYCLVN</sequence>